<proteinExistence type="predicted"/>
<name>A0A6C0JRJ3_9ZZZZ</name>
<reference evidence="1" key="1">
    <citation type="journal article" date="2020" name="Nature">
        <title>Giant virus diversity and host interactions through global metagenomics.</title>
        <authorList>
            <person name="Schulz F."/>
            <person name="Roux S."/>
            <person name="Paez-Espino D."/>
            <person name="Jungbluth S."/>
            <person name="Walsh D.A."/>
            <person name="Denef V.J."/>
            <person name="McMahon K.D."/>
            <person name="Konstantinidis K.T."/>
            <person name="Eloe-Fadrosh E.A."/>
            <person name="Kyrpides N.C."/>
            <person name="Woyke T."/>
        </authorList>
    </citation>
    <scope>NUCLEOTIDE SEQUENCE</scope>
    <source>
        <strain evidence="1">GVMAG-S-1062768-28</strain>
    </source>
</reference>
<organism evidence="1">
    <name type="scientific">viral metagenome</name>
    <dbReference type="NCBI Taxonomy" id="1070528"/>
    <lineage>
        <taxon>unclassified sequences</taxon>
        <taxon>metagenomes</taxon>
        <taxon>organismal metagenomes</taxon>
    </lineage>
</organism>
<accession>A0A6C0JRJ3</accession>
<evidence type="ECO:0000313" key="1">
    <source>
        <dbReference type="EMBL" id="QHU08382.1"/>
    </source>
</evidence>
<dbReference type="AlphaFoldDB" id="A0A6C0JRJ3"/>
<dbReference type="EMBL" id="MN740696">
    <property type="protein sequence ID" value="QHU08382.1"/>
    <property type="molecule type" value="Genomic_DNA"/>
</dbReference>
<sequence>MERVVMCKTDADVKDLLDRKVITCCAYSFIETREFPIGFFDTLNESDINREEIITDWQNGKQVTVVPIDHGLIHIITLSYDGEIFSAKLYKCFV</sequence>
<protein>
    <submittedName>
        <fullName evidence="1">Uncharacterized protein</fullName>
    </submittedName>
</protein>